<evidence type="ECO:0000313" key="2">
    <source>
        <dbReference type="EnsemblMetazoa" id="Aqu2.1.35717_001"/>
    </source>
</evidence>
<accession>A0A1X7V882</accession>
<organism evidence="2">
    <name type="scientific">Amphimedon queenslandica</name>
    <name type="common">Sponge</name>
    <dbReference type="NCBI Taxonomy" id="400682"/>
    <lineage>
        <taxon>Eukaryota</taxon>
        <taxon>Metazoa</taxon>
        <taxon>Porifera</taxon>
        <taxon>Demospongiae</taxon>
        <taxon>Heteroscleromorpha</taxon>
        <taxon>Haplosclerida</taxon>
        <taxon>Niphatidae</taxon>
        <taxon>Amphimedon</taxon>
    </lineage>
</organism>
<feature type="region of interest" description="Disordered" evidence="1">
    <location>
        <begin position="1"/>
        <end position="34"/>
    </location>
</feature>
<protein>
    <submittedName>
        <fullName evidence="2">Uncharacterized protein</fullName>
    </submittedName>
</protein>
<dbReference type="AlphaFoldDB" id="A0A1X7V882"/>
<reference evidence="2" key="1">
    <citation type="submission" date="2017-05" db="UniProtKB">
        <authorList>
            <consortium name="EnsemblMetazoa"/>
        </authorList>
    </citation>
    <scope>IDENTIFICATION</scope>
</reference>
<proteinExistence type="predicted"/>
<evidence type="ECO:0000256" key="1">
    <source>
        <dbReference type="SAM" id="MobiDB-lite"/>
    </source>
</evidence>
<dbReference type="InParanoid" id="A0A1X7V882"/>
<name>A0A1X7V882_AMPQE</name>
<dbReference type="EnsemblMetazoa" id="Aqu2.1.35717_001">
    <property type="protein sequence ID" value="Aqu2.1.35717_001"/>
    <property type="gene ID" value="Aqu2.1.35717"/>
</dbReference>
<sequence>MQQTEMQDQTKRSTLTQSKQASRANPSDAHLPVPIKRRERDFLRSLHCLKATVILLD</sequence>
<feature type="compositionally biased region" description="Polar residues" evidence="1">
    <location>
        <begin position="1"/>
        <end position="25"/>
    </location>
</feature>